<evidence type="ECO:0000256" key="3">
    <source>
        <dbReference type="ARBA" id="ARBA00022679"/>
    </source>
</evidence>
<reference evidence="6 7" key="1">
    <citation type="journal article" date="2014" name="ISME J.">
        <title>Adaptation of an abundant Roseobacter RCA organism to pelagic systems revealed by genomic and transcriptomic analyses.</title>
        <authorList>
            <person name="Voget S."/>
            <person name="Wemheuer B."/>
            <person name="Brinkhoff T."/>
            <person name="Vollmers J."/>
            <person name="Dietrich S."/>
            <person name="Giebel H.A."/>
            <person name="Beardsley C."/>
            <person name="Sardemann C."/>
            <person name="Bakenhus I."/>
            <person name="Billerbeck S."/>
            <person name="Daniel R."/>
            <person name="Simon M."/>
        </authorList>
    </citation>
    <scope>NUCLEOTIDE SEQUENCE [LARGE SCALE GENOMIC DNA]</scope>
    <source>
        <strain evidence="6 7">RCA23</strain>
    </source>
</reference>
<evidence type="ECO:0000313" key="7">
    <source>
        <dbReference type="Proteomes" id="UP000028680"/>
    </source>
</evidence>
<evidence type="ECO:0000256" key="2">
    <source>
        <dbReference type="ARBA" id="ARBA00022603"/>
    </source>
</evidence>
<sequence length="518" mass="56527">MDDQTGVDMARRKSTIGARARQAGEDGIGTAPPSPYLQRRLAFFDPLDDATMAQLEAQVDWLMQDIGIAFRDDPKALEVWRKAGARIDGDRVRMEAAQVRALCKTAPRQFTQIARNRTRDVVIGGQNQVFAPIYGAPFVRDLQKGRRYGDLDSLEKLIKLTYMHPNLHHGGLVICEPCDVPVSKRHLDMLYLHMTCSDKPHLGAITEQSRAQDSVDMVEIVFGREVMDQQCVIMGNVNTNSPLLVDKVVTQAIETYCSRGQGIVVVPFILSGAMGPVSTAASVTQAMAEALMCCAFSQLIRPGAPFVLGNFLSSMSLKSGAPTFGMPEPILSNYAIGQMARAAGLPLRCGGSLTASKIEDAQAAYESADSMHSTMLAGANFVLHAAGWMEGGLCTGFEKLVMDADRLGGYQKLGAGLDSSPEALAGDAYGEVEPAGHFLGSAHTMRNYQTAFYEPALSDSENVESWEEGGAKDMRQRAYERWTSLLRAYEPPPINAGVKEELQAYVDRRKSEIPDAWY</sequence>
<gene>
    <name evidence="6" type="primary">mttB6</name>
    <name evidence="6" type="ORF">RCA23_c20250</name>
</gene>
<dbReference type="EMBL" id="CP003984">
    <property type="protein sequence ID" value="AII87556.1"/>
    <property type="molecule type" value="Genomic_DNA"/>
</dbReference>
<dbReference type="Proteomes" id="UP000028680">
    <property type="component" value="Chromosome"/>
</dbReference>
<evidence type="ECO:0000256" key="4">
    <source>
        <dbReference type="PIRNR" id="PIRNR037567"/>
    </source>
</evidence>
<comment type="similarity">
    <text evidence="1 4">Belongs to the trimethylamine methyltransferase family.</text>
</comment>
<dbReference type="EC" id="2.1.1.-" evidence="4"/>
<dbReference type="GO" id="GO:0015948">
    <property type="term" value="P:methanogenesis"/>
    <property type="evidence" value="ECO:0007669"/>
    <property type="project" value="UniProtKB-UniRule"/>
</dbReference>
<dbReference type="InterPro" id="IPR010426">
    <property type="entry name" value="MTTB_MeTrfase"/>
</dbReference>
<dbReference type="KEGG" id="ptp:RCA23_c20250"/>
<keyword evidence="3 4" id="KW-0808">Transferase</keyword>
<dbReference type="Gene3D" id="3.20.20.480">
    <property type="entry name" value="Trimethylamine methyltransferase-like"/>
    <property type="match status" value="1"/>
</dbReference>
<accession>A0AAN0RJZ4</accession>
<evidence type="ECO:0000256" key="5">
    <source>
        <dbReference type="SAM" id="MobiDB-lite"/>
    </source>
</evidence>
<dbReference type="GO" id="GO:0032259">
    <property type="term" value="P:methylation"/>
    <property type="evidence" value="ECO:0007669"/>
    <property type="project" value="UniProtKB-KW"/>
</dbReference>
<feature type="region of interest" description="Disordered" evidence="5">
    <location>
        <begin position="1"/>
        <end position="31"/>
    </location>
</feature>
<dbReference type="GO" id="GO:0008168">
    <property type="term" value="F:methyltransferase activity"/>
    <property type="evidence" value="ECO:0007669"/>
    <property type="project" value="UniProtKB-KW"/>
</dbReference>
<dbReference type="AlphaFoldDB" id="A0AAN0RJZ4"/>
<dbReference type="PIRSF" id="PIRSF037567">
    <property type="entry name" value="MTTB_MeTrfase"/>
    <property type="match status" value="1"/>
</dbReference>
<keyword evidence="2 6" id="KW-0489">Methyltransferase</keyword>
<protein>
    <recommendedName>
        <fullName evidence="4">Methyltransferase</fullName>
        <ecNumber evidence="4">2.1.1.-</ecNumber>
    </recommendedName>
</protein>
<proteinExistence type="inferred from homology"/>
<keyword evidence="7" id="KW-1185">Reference proteome</keyword>
<name>A0AAN0RJZ4_9RHOB</name>
<evidence type="ECO:0000313" key="6">
    <source>
        <dbReference type="EMBL" id="AII87556.1"/>
    </source>
</evidence>
<dbReference type="InterPro" id="IPR038601">
    <property type="entry name" value="MttB-like_sf"/>
</dbReference>
<evidence type="ECO:0000256" key="1">
    <source>
        <dbReference type="ARBA" id="ARBA00007137"/>
    </source>
</evidence>
<dbReference type="Pfam" id="PF06253">
    <property type="entry name" value="MTTB"/>
    <property type="match status" value="1"/>
</dbReference>
<organism evidence="6 7">
    <name type="scientific">Planktomarina temperata RCA23</name>
    <dbReference type="NCBI Taxonomy" id="666509"/>
    <lineage>
        <taxon>Bacteria</taxon>
        <taxon>Pseudomonadati</taxon>
        <taxon>Pseudomonadota</taxon>
        <taxon>Alphaproteobacteria</taxon>
        <taxon>Rhodobacterales</taxon>
        <taxon>Paracoccaceae</taxon>
        <taxon>Planktomarina</taxon>
    </lineage>
</organism>